<dbReference type="PANTHER" id="PTHR36923">
    <property type="entry name" value="FERREDOXIN"/>
    <property type="match status" value="1"/>
</dbReference>
<evidence type="ECO:0000256" key="5">
    <source>
        <dbReference type="ARBA" id="ARBA00023004"/>
    </source>
</evidence>
<keyword evidence="3" id="KW-0479">Metal-binding</keyword>
<evidence type="ECO:0000256" key="3">
    <source>
        <dbReference type="ARBA" id="ARBA00022723"/>
    </source>
</evidence>
<dbReference type="Proteomes" id="UP001499979">
    <property type="component" value="Unassembled WGS sequence"/>
</dbReference>
<reference evidence="9" key="1">
    <citation type="journal article" date="2019" name="Int. J. Syst. Evol. Microbiol.">
        <title>The Global Catalogue of Microorganisms (GCM) 10K type strain sequencing project: providing services to taxonomists for standard genome sequencing and annotation.</title>
        <authorList>
            <consortium name="The Broad Institute Genomics Platform"/>
            <consortium name="The Broad Institute Genome Sequencing Center for Infectious Disease"/>
            <person name="Wu L."/>
            <person name="Ma J."/>
        </authorList>
    </citation>
    <scope>NUCLEOTIDE SEQUENCE [LARGE SCALE GENOMIC DNA]</scope>
    <source>
        <strain evidence="9">JCM 11813</strain>
    </source>
</reference>
<proteinExistence type="predicted"/>
<dbReference type="PANTHER" id="PTHR36923:SF3">
    <property type="entry name" value="FERREDOXIN"/>
    <property type="match status" value="1"/>
</dbReference>
<evidence type="ECO:0000313" key="9">
    <source>
        <dbReference type="Proteomes" id="UP001499979"/>
    </source>
</evidence>
<evidence type="ECO:0000256" key="1">
    <source>
        <dbReference type="ARBA" id="ARBA00001927"/>
    </source>
</evidence>
<dbReference type="RefSeq" id="WP_343904832.1">
    <property type="nucleotide sequence ID" value="NZ_BAAAJE010000001.1"/>
</dbReference>
<keyword evidence="9" id="KW-1185">Reference proteome</keyword>
<keyword evidence="2" id="KW-0813">Transport</keyword>
<keyword evidence="5" id="KW-0408">Iron</keyword>
<dbReference type="Gene3D" id="3.30.70.20">
    <property type="match status" value="1"/>
</dbReference>
<accession>A0ABP4EQJ9</accession>
<evidence type="ECO:0000256" key="6">
    <source>
        <dbReference type="ARBA" id="ARBA00023014"/>
    </source>
</evidence>
<evidence type="ECO:0000256" key="7">
    <source>
        <dbReference type="ARBA" id="ARBA00023291"/>
    </source>
</evidence>
<keyword evidence="4" id="KW-0249">Electron transport</keyword>
<keyword evidence="6" id="KW-0411">Iron-sulfur</keyword>
<evidence type="ECO:0008006" key="10">
    <source>
        <dbReference type="Google" id="ProtNLM"/>
    </source>
</evidence>
<gene>
    <name evidence="8" type="ORF">GCM10009606_01970</name>
</gene>
<comment type="caution">
    <text evidence="8">The sequence shown here is derived from an EMBL/GenBank/DDBJ whole genome shotgun (WGS) entry which is preliminary data.</text>
</comment>
<evidence type="ECO:0000313" key="8">
    <source>
        <dbReference type="EMBL" id="GAA1125891.1"/>
    </source>
</evidence>
<protein>
    <recommendedName>
        <fullName evidence="10">Ferredoxin</fullName>
    </recommendedName>
</protein>
<dbReference type="EMBL" id="BAAAJE010000001">
    <property type="protein sequence ID" value="GAA1125891.1"/>
    <property type="molecule type" value="Genomic_DNA"/>
</dbReference>
<evidence type="ECO:0000256" key="4">
    <source>
        <dbReference type="ARBA" id="ARBA00022982"/>
    </source>
</evidence>
<organism evidence="8 9">
    <name type="scientific">Nocardioides aquiterrae</name>
    <dbReference type="NCBI Taxonomy" id="203799"/>
    <lineage>
        <taxon>Bacteria</taxon>
        <taxon>Bacillati</taxon>
        <taxon>Actinomycetota</taxon>
        <taxon>Actinomycetes</taxon>
        <taxon>Propionibacteriales</taxon>
        <taxon>Nocardioidaceae</taxon>
        <taxon>Nocardioides</taxon>
    </lineage>
</organism>
<dbReference type="Pfam" id="PF13459">
    <property type="entry name" value="Fer4_15"/>
    <property type="match status" value="1"/>
</dbReference>
<comment type="cofactor">
    <cofactor evidence="1">
        <name>[3Fe-4S] cluster</name>
        <dbReference type="ChEBI" id="CHEBI:21137"/>
    </cofactor>
</comment>
<evidence type="ECO:0000256" key="2">
    <source>
        <dbReference type="ARBA" id="ARBA00022448"/>
    </source>
</evidence>
<sequence>MRIEVDRDVCEGVGMCQSMAHEFFELDDDDVLEVLDPTPPEARRGEVAAAVASCPVQALRLEG</sequence>
<keyword evidence="7" id="KW-0003">3Fe-4S</keyword>
<dbReference type="SUPFAM" id="SSF54862">
    <property type="entry name" value="4Fe-4S ferredoxins"/>
    <property type="match status" value="1"/>
</dbReference>
<dbReference type="InterPro" id="IPR051269">
    <property type="entry name" value="Fe-S_cluster_ET"/>
</dbReference>
<name>A0ABP4EQJ9_9ACTN</name>